<protein>
    <submittedName>
        <fullName evidence="4">NAD(P)H-dependent oxidoreductase</fullName>
    </submittedName>
</protein>
<comment type="similarity">
    <text evidence="1">Belongs to the NAD(P)H dehydrogenase (quinone) family.</text>
</comment>
<gene>
    <name evidence="4" type="ORF">G7066_14535</name>
</gene>
<dbReference type="EMBL" id="CP049933">
    <property type="protein sequence ID" value="QIM19487.1"/>
    <property type="molecule type" value="Genomic_DNA"/>
</dbReference>
<dbReference type="Proteomes" id="UP000503441">
    <property type="component" value="Chromosome"/>
</dbReference>
<feature type="domain" description="Flavodoxin-like fold" evidence="3">
    <location>
        <begin position="3"/>
        <end position="176"/>
    </location>
</feature>
<dbReference type="InterPro" id="IPR029039">
    <property type="entry name" value="Flavoprotein-like_sf"/>
</dbReference>
<dbReference type="RefSeq" id="WP_166331729.1">
    <property type="nucleotide sequence ID" value="NZ_CP049933.1"/>
</dbReference>
<organism evidence="4 5">
    <name type="scientific">Leucobacter coleopterorum</name>
    <dbReference type="NCBI Taxonomy" id="2714933"/>
    <lineage>
        <taxon>Bacteria</taxon>
        <taxon>Bacillati</taxon>
        <taxon>Actinomycetota</taxon>
        <taxon>Actinomycetes</taxon>
        <taxon>Micrococcales</taxon>
        <taxon>Microbacteriaceae</taxon>
        <taxon>Leucobacter</taxon>
    </lineage>
</organism>
<dbReference type="InterPro" id="IPR051545">
    <property type="entry name" value="NAD(P)H_dehydrogenase_qn"/>
</dbReference>
<dbReference type="Pfam" id="PF02525">
    <property type="entry name" value="Flavodoxin_2"/>
    <property type="match status" value="1"/>
</dbReference>
<accession>A0ABX6JZ22</accession>
<sequence length="206" mass="22323">MSSVLVIDGHPNPGSLTAAMALSYVAGSGSGEGSTRLLALRDLDFDIHMRFGYRSRMPIEPDLADARQALHDARHIVIAAPMWWGSVPALLKGFFDRALLPHQEYEMTPLGLPRGLLRGRSGRLLLLSDTPAIALAFSGTPAASQVARRTMRFCGVRPFRVHRFMGVGKASEARIAGWLSTASRLGAADARRIPVPLLNSLDLSRV</sequence>
<keyword evidence="5" id="KW-1185">Reference proteome</keyword>
<name>A0ABX6JZ22_9MICO</name>
<dbReference type="InterPro" id="IPR003680">
    <property type="entry name" value="Flavodoxin_fold"/>
</dbReference>
<proteinExistence type="inferred from homology"/>
<dbReference type="PANTHER" id="PTHR10204">
    <property type="entry name" value="NAD P H OXIDOREDUCTASE-RELATED"/>
    <property type="match status" value="1"/>
</dbReference>
<evidence type="ECO:0000313" key="5">
    <source>
        <dbReference type="Proteomes" id="UP000503441"/>
    </source>
</evidence>
<evidence type="ECO:0000256" key="2">
    <source>
        <dbReference type="ARBA" id="ARBA00023002"/>
    </source>
</evidence>
<evidence type="ECO:0000313" key="4">
    <source>
        <dbReference type="EMBL" id="QIM19487.1"/>
    </source>
</evidence>
<evidence type="ECO:0000256" key="1">
    <source>
        <dbReference type="ARBA" id="ARBA00006252"/>
    </source>
</evidence>
<reference evidence="4 5" key="1">
    <citation type="submission" date="2020-03" db="EMBL/GenBank/DDBJ databases">
        <title>Leucobacter sp. nov., isolated from beetles.</title>
        <authorList>
            <person name="Hyun D.-W."/>
            <person name="Bae J.-W."/>
        </authorList>
    </citation>
    <scope>NUCLEOTIDE SEQUENCE [LARGE SCALE GENOMIC DNA]</scope>
    <source>
        <strain evidence="4 5">HDW9A</strain>
    </source>
</reference>
<dbReference type="Gene3D" id="3.40.50.360">
    <property type="match status" value="1"/>
</dbReference>
<dbReference type="SUPFAM" id="SSF52218">
    <property type="entry name" value="Flavoproteins"/>
    <property type="match status" value="1"/>
</dbReference>
<dbReference type="PANTHER" id="PTHR10204:SF34">
    <property type="entry name" value="NAD(P)H DEHYDROGENASE [QUINONE] 1 ISOFORM 1"/>
    <property type="match status" value="1"/>
</dbReference>
<evidence type="ECO:0000259" key="3">
    <source>
        <dbReference type="Pfam" id="PF02525"/>
    </source>
</evidence>
<keyword evidence="2" id="KW-0560">Oxidoreductase</keyword>